<reference evidence="1 2" key="1">
    <citation type="journal article" date="2014" name="Genome Announc.">
        <title>Draft genome sequences of eight enterohepatic helicobacter species isolated from both laboratory and wild rodents.</title>
        <authorList>
            <person name="Sheh A."/>
            <person name="Shen Z."/>
            <person name="Fox J.G."/>
        </authorList>
    </citation>
    <scope>NUCLEOTIDE SEQUENCE [LARGE SCALE GENOMIC DNA]</scope>
    <source>
        <strain evidence="1 2">MIT 96-1001</strain>
    </source>
</reference>
<dbReference type="AlphaFoldDB" id="A0A4U8SW24"/>
<protein>
    <submittedName>
        <fullName evidence="1">Uncharacterized protein</fullName>
    </submittedName>
</protein>
<evidence type="ECO:0000313" key="1">
    <source>
        <dbReference type="EMBL" id="TLD91114.1"/>
    </source>
</evidence>
<accession>A0A4U8SW24</accession>
<comment type="caution">
    <text evidence="1">The sequence shown here is derived from an EMBL/GenBank/DDBJ whole genome shotgun (WGS) entry which is preliminary data.</text>
</comment>
<dbReference type="RefSeq" id="WP_034589022.1">
    <property type="nucleotide sequence ID" value="NZ_JRPE02000024.1"/>
</dbReference>
<dbReference type="EMBL" id="JRPE02000024">
    <property type="protein sequence ID" value="TLD91114.1"/>
    <property type="molecule type" value="Genomic_DNA"/>
</dbReference>
<sequence length="153" mass="17883">MKHIDKINKKDRSRIIAFFEALKGQGIRNCELYESPLLYIIYVEEEIYFQMEENIESLSQAINESSCDLSKPILCAPESFKASYEQKIEIDQWVTWNISIPENLFWGDNIQYDFDNISAVIETTSQDYKHIENNSHHNETISILIKDSYGYAA</sequence>
<gene>
    <name evidence="1" type="ORF">LS74_010220</name>
</gene>
<name>A0A4U8SW24_9HELI</name>
<proteinExistence type="predicted"/>
<evidence type="ECO:0000313" key="2">
    <source>
        <dbReference type="Proteomes" id="UP000029921"/>
    </source>
</evidence>
<keyword evidence="2" id="KW-1185">Reference proteome</keyword>
<dbReference type="Proteomes" id="UP000029921">
    <property type="component" value="Unassembled WGS sequence"/>
</dbReference>
<organism evidence="1 2">
    <name type="scientific">Helicobacter magdeburgensis</name>
    <dbReference type="NCBI Taxonomy" id="471858"/>
    <lineage>
        <taxon>Bacteria</taxon>
        <taxon>Pseudomonadati</taxon>
        <taxon>Campylobacterota</taxon>
        <taxon>Epsilonproteobacteria</taxon>
        <taxon>Campylobacterales</taxon>
        <taxon>Helicobacteraceae</taxon>
        <taxon>Helicobacter</taxon>
    </lineage>
</organism>